<dbReference type="EMBL" id="BSYO01000015">
    <property type="protein sequence ID" value="GMH15363.1"/>
    <property type="molecule type" value="Genomic_DNA"/>
</dbReference>
<proteinExistence type="predicted"/>
<accession>A0AAD3SP07</accession>
<dbReference type="Pfam" id="PF01918">
    <property type="entry name" value="Alba"/>
    <property type="match status" value="1"/>
</dbReference>
<name>A0AAD3SP07_NEPGR</name>
<sequence>MLELVSIQEKSLKLPQSIFGVICIPFEKGSNEIVFKAMGRAINKTVMIVESSEGLLVFIRSYQLDQRQH</sequence>
<evidence type="ECO:0000313" key="2">
    <source>
        <dbReference type="EMBL" id="GMH15363.1"/>
    </source>
</evidence>
<dbReference type="Gene3D" id="3.30.110.20">
    <property type="entry name" value="Alba-like domain"/>
    <property type="match status" value="1"/>
</dbReference>
<dbReference type="Proteomes" id="UP001279734">
    <property type="component" value="Unassembled WGS sequence"/>
</dbReference>
<keyword evidence="3" id="KW-1185">Reference proteome</keyword>
<dbReference type="SUPFAM" id="SSF82704">
    <property type="entry name" value="AlbA-like"/>
    <property type="match status" value="1"/>
</dbReference>
<organism evidence="2 3">
    <name type="scientific">Nepenthes gracilis</name>
    <name type="common">Slender pitcher plant</name>
    <dbReference type="NCBI Taxonomy" id="150966"/>
    <lineage>
        <taxon>Eukaryota</taxon>
        <taxon>Viridiplantae</taxon>
        <taxon>Streptophyta</taxon>
        <taxon>Embryophyta</taxon>
        <taxon>Tracheophyta</taxon>
        <taxon>Spermatophyta</taxon>
        <taxon>Magnoliopsida</taxon>
        <taxon>eudicotyledons</taxon>
        <taxon>Gunneridae</taxon>
        <taxon>Pentapetalae</taxon>
        <taxon>Caryophyllales</taxon>
        <taxon>Nepenthaceae</taxon>
        <taxon>Nepenthes</taxon>
    </lineage>
</organism>
<dbReference type="InterPro" id="IPR002775">
    <property type="entry name" value="DNA/RNA-bd_Alba-like"/>
</dbReference>
<gene>
    <name evidence="2" type="ORF">Nepgr_017204</name>
</gene>
<feature type="domain" description="DNA/RNA-binding protein Alba-like" evidence="1">
    <location>
        <begin position="26"/>
        <end position="50"/>
    </location>
</feature>
<dbReference type="InterPro" id="IPR036882">
    <property type="entry name" value="Alba-like_dom_sf"/>
</dbReference>
<evidence type="ECO:0000259" key="1">
    <source>
        <dbReference type="Pfam" id="PF01918"/>
    </source>
</evidence>
<comment type="caution">
    <text evidence="2">The sequence shown here is derived from an EMBL/GenBank/DDBJ whole genome shotgun (WGS) entry which is preliminary data.</text>
</comment>
<reference evidence="2" key="1">
    <citation type="submission" date="2023-05" db="EMBL/GenBank/DDBJ databases">
        <title>Nepenthes gracilis genome sequencing.</title>
        <authorList>
            <person name="Fukushima K."/>
        </authorList>
    </citation>
    <scope>NUCLEOTIDE SEQUENCE</scope>
    <source>
        <strain evidence="2">SING2019-196</strain>
    </source>
</reference>
<dbReference type="GO" id="GO:0003676">
    <property type="term" value="F:nucleic acid binding"/>
    <property type="evidence" value="ECO:0007669"/>
    <property type="project" value="InterPro"/>
</dbReference>
<evidence type="ECO:0000313" key="3">
    <source>
        <dbReference type="Proteomes" id="UP001279734"/>
    </source>
</evidence>
<dbReference type="AlphaFoldDB" id="A0AAD3SP07"/>
<protein>
    <recommendedName>
        <fullName evidence="1">DNA/RNA-binding protein Alba-like domain-containing protein</fullName>
    </recommendedName>
</protein>